<keyword evidence="6" id="KW-1185">Reference proteome</keyword>
<protein>
    <submittedName>
        <fullName evidence="5">Helix-turn-helix domain-containing protein</fullName>
    </submittedName>
</protein>
<dbReference type="RefSeq" id="WP_337697054.1">
    <property type="nucleotide sequence ID" value="NZ_JBBEGN010000013.1"/>
</dbReference>
<sequence length="324" mass="35506">MNQVRSEVHDLRGVPTGERSERWQTMLSTTHLEDLCVAIAPDEKSRPFQARIERRWIDDLALVDTECDPCSGKRRRDPLADSGPDHVAVVITRRGRESFAQGDHTQDMAPGDAVVWELGRPVRFVVWEPMAKRTLLIPRRTLDEVSGKRWAAGGIVLDGAAPATSLLTGYLDVLSHTLDQLTPAGVSAARNATLELLIGALRPGERASNSGAVSPALRATMNAWIERHLVSGDITPARIAAAHGVSVRSVYRLFEESDQTVSAYIRLRRLARARADLASGTDPVSAIAERWGFSDPSHFARAFRLEYGRSPRDFRASGSAQASA</sequence>
<comment type="caution">
    <text evidence="5">The sequence shown here is derived from an EMBL/GenBank/DDBJ whole genome shotgun (WGS) entry which is preliminary data.</text>
</comment>
<dbReference type="InterPro" id="IPR035418">
    <property type="entry name" value="AraC-bd_2"/>
</dbReference>
<evidence type="ECO:0000256" key="1">
    <source>
        <dbReference type="ARBA" id="ARBA00023015"/>
    </source>
</evidence>
<dbReference type="PANTHER" id="PTHR46796">
    <property type="entry name" value="HTH-TYPE TRANSCRIPTIONAL ACTIVATOR RHAS-RELATED"/>
    <property type="match status" value="1"/>
</dbReference>
<evidence type="ECO:0000313" key="5">
    <source>
        <dbReference type="EMBL" id="MEJ2870485.1"/>
    </source>
</evidence>
<evidence type="ECO:0000313" key="6">
    <source>
        <dbReference type="Proteomes" id="UP001385809"/>
    </source>
</evidence>
<dbReference type="Pfam" id="PF14525">
    <property type="entry name" value="AraC_binding_2"/>
    <property type="match status" value="1"/>
</dbReference>
<name>A0ABU8MT32_9PSEU</name>
<dbReference type="SUPFAM" id="SSF46689">
    <property type="entry name" value="Homeodomain-like"/>
    <property type="match status" value="1"/>
</dbReference>
<feature type="domain" description="HTH araC/xylS-type" evidence="4">
    <location>
        <begin position="219"/>
        <end position="317"/>
    </location>
</feature>
<keyword evidence="1" id="KW-0805">Transcription regulation</keyword>
<evidence type="ECO:0000259" key="4">
    <source>
        <dbReference type="PROSITE" id="PS01124"/>
    </source>
</evidence>
<dbReference type="Pfam" id="PF12833">
    <property type="entry name" value="HTH_18"/>
    <property type="match status" value="1"/>
</dbReference>
<dbReference type="Gene3D" id="1.10.10.60">
    <property type="entry name" value="Homeodomain-like"/>
    <property type="match status" value="1"/>
</dbReference>
<dbReference type="Proteomes" id="UP001385809">
    <property type="component" value="Unassembled WGS sequence"/>
</dbReference>
<reference evidence="5 6" key="1">
    <citation type="submission" date="2024-03" db="EMBL/GenBank/DDBJ databases">
        <title>Actinomycetospora sp. OC33-EN08, a novel actinomycete isolated from wild orchid (Aerides multiflora).</title>
        <authorList>
            <person name="Suriyachadkun C."/>
        </authorList>
    </citation>
    <scope>NUCLEOTIDE SEQUENCE [LARGE SCALE GENOMIC DNA]</scope>
    <source>
        <strain evidence="5 6">OC33-EN08</strain>
    </source>
</reference>
<evidence type="ECO:0000256" key="2">
    <source>
        <dbReference type="ARBA" id="ARBA00023125"/>
    </source>
</evidence>
<proteinExistence type="predicted"/>
<dbReference type="EMBL" id="JBBEGN010000013">
    <property type="protein sequence ID" value="MEJ2870485.1"/>
    <property type="molecule type" value="Genomic_DNA"/>
</dbReference>
<dbReference type="PROSITE" id="PS00041">
    <property type="entry name" value="HTH_ARAC_FAMILY_1"/>
    <property type="match status" value="1"/>
</dbReference>
<gene>
    <name evidence="5" type="ORF">WCD74_22140</name>
</gene>
<dbReference type="InterPro" id="IPR009057">
    <property type="entry name" value="Homeodomain-like_sf"/>
</dbReference>
<organism evidence="5 6">
    <name type="scientific">Actinomycetospora aurantiaca</name>
    <dbReference type="NCBI Taxonomy" id="3129233"/>
    <lineage>
        <taxon>Bacteria</taxon>
        <taxon>Bacillati</taxon>
        <taxon>Actinomycetota</taxon>
        <taxon>Actinomycetes</taxon>
        <taxon>Pseudonocardiales</taxon>
        <taxon>Pseudonocardiaceae</taxon>
        <taxon>Actinomycetospora</taxon>
    </lineage>
</organism>
<keyword evidence="3" id="KW-0804">Transcription</keyword>
<keyword evidence="2" id="KW-0238">DNA-binding</keyword>
<dbReference type="InterPro" id="IPR020449">
    <property type="entry name" value="Tscrpt_reg_AraC-type_HTH"/>
</dbReference>
<evidence type="ECO:0000256" key="3">
    <source>
        <dbReference type="ARBA" id="ARBA00023163"/>
    </source>
</evidence>
<dbReference type="SMART" id="SM00342">
    <property type="entry name" value="HTH_ARAC"/>
    <property type="match status" value="1"/>
</dbReference>
<dbReference type="PRINTS" id="PR00032">
    <property type="entry name" value="HTHARAC"/>
</dbReference>
<dbReference type="PROSITE" id="PS01124">
    <property type="entry name" value="HTH_ARAC_FAMILY_2"/>
    <property type="match status" value="1"/>
</dbReference>
<dbReference type="PANTHER" id="PTHR46796:SF6">
    <property type="entry name" value="ARAC SUBFAMILY"/>
    <property type="match status" value="1"/>
</dbReference>
<accession>A0ABU8MT32</accession>
<dbReference type="InterPro" id="IPR018062">
    <property type="entry name" value="HTH_AraC-typ_CS"/>
</dbReference>
<dbReference type="InterPro" id="IPR050204">
    <property type="entry name" value="AraC_XylS_family_regulators"/>
</dbReference>
<dbReference type="InterPro" id="IPR018060">
    <property type="entry name" value="HTH_AraC"/>
</dbReference>